<dbReference type="GeneID" id="97390212"/>
<gene>
    <name evidence="1" type="ORF">ERS852448_03040</name>
</gene>
<dbReference type="STRING" id="39490.ERS852448_03040"/>
<dbReference type="RefSeq" id="WP_055291368.1">
    <property type="nucleotide sequence ID" value="NZ_CP173382.1"/>
</dbReference>
<proteinExistence type="predicted"/>
<dbReference type="AlphaFoldDB" id="A0A173VL57"/>
<accession>A0A173VL57</accession>
<dbReference type="Proteomes" id="UP000095492">
    <property type="component" value="Unassembled WGS sequence"/>
</dbReference>
<name>A0A173VL57_EUBRA</name>
<evidence type="ECO:0000313" key="1">
    <source>
        <dbReference type="EMBL" id="CUN27784.1"/>
    </source>
</evidence>
<reference evidence="1 2" key="1">
    <citation type="submission" date="2015-09" db="EMBL/GenBank/DDBJ databases">
        <authorList>
            <consortium name="Pathogen Informatics"/>
        </authorList>
    </citation>
    <scope>NUCLEOTIDE SEQUENCE [LARGE SCALE GENOMIC DNA]</scope>
    <source>
        <strain evidence="1 2">2789STDY5608891</strain>
    </source>
</reference>
<protein>
    <submittedName>
        <fullName evidence="1">Uncharacterized protein</fullName>
    </submittedName>
</protein>
<organism evidence="1 2">
    <name type="scientific">Eubacterium ramulus</name>
    <dbReference type="NCBI Taxonomy" id="39490"/>
    <lineage>
        <taxon>Bacteria</taxon>
        <taxon>Bacillati</taxon>
        <taxon>Bacillota</taxon>
        <taxon>Clostridia</taxon>
        <taxon>Eubacteriales</taxon>
        <taxon>Eubacteriaceae</taxon>
        <taxon>Eubacterium</taxon>
    </lineage>
</organism>
<dbReference type="OrthoDB" id="2056223at2"/>
<evidence type="ECO:0000313" key="2">
    <source>
        <dbReference type="Proteomes" id="UP000095492"/>
    </source>
</evidence>
<sequence>MRRELIESYYEEYQRELERFLESDPEMFSLEAEIHHYIEILEPVLRDAGQEMWQALDRIILAKNAMEGIVAKEMYIRGFLDYERLVCEKDNHI</sequence>
<dbReference type="EMBL" id="CYYA01000040">
    <property type="protein sequence ID" value="CUN27784.1"/>
    <property type="molecule type" value="Genomic_DNA"/>
</dbReference>